<dbReference type="EMBL" id="CP009248">
    <property type="protein sequence ID" value="APT90351.1"/>
    <property type="molecule type" value="Genomic_DNA"/>
</dbReference>
<dbReference type="Gene3D" id="3.40.630.10">
    <property type="entry name" value="Zn peptidases"/>
    <property type="match status" value="1"/>
</dbReference>
<feature type="domain" description="Peptidase M20 dimerisation" evidence="4">
    <location>
        <begin position="189"/>
        <end position="288"/>
    </location>
</feature>
<dbReference type="PANTHER" id="PTHR43808">
    <property type="entry name" value="ACETYLORNITHINE DEACETYLASE"/>
    <property type="match status" value="1"/>
</dbReference>
<dbReference type="SUPFAM" id="SSF53187">
    <property type="entry name" value="Zn-dependent exopeptidases"/>
    <property type="match status" value="1"/>
</dbReference>
<dbReference type="NCBIfam" id="TIGR01900">
    <property type="entry name" value="dapE-gram_pos"/>
    <property type="match status" value="1"/>
</dbReference>
<evidence type="ECO:0000256" key="3">
    <source>
        <dbReference type="NCBIfam" id="TIGR01900"/>
    </source>
</evidence>
<keyword evidence="6" id="KW-1185">Reference proteome</keyword>
<dbReference type="Proteomes" id="UP000185469">
    <property type="component" value="Chromosome"/>
</dbReference>
<dbReference type="GO" id="GO:0046872">
    <property type="term" value="F:metal ion binding"/>
    <property type="evidence" value="ECO:0007669"/>
    <property type="project" value="UniProtKB-KW"/>
</dbReference>
<dbReference type="InterPro" id="IPR010174">
    <property type="entry name" value="Succinyl-DAP_deSuclase_DapE"/>
</dbReference>
<dbReference type="InterPro" id="IPR036264">
    <property type="entry name" value="Bact_exopeptidase_dim_dom"/>
</dbReference>
<dbReference type="PANTHER" id="PTHR43808:SF31">
    <property type="entry name" value="N-ACETYL-L-CITRULLINE DEACETYLASE"/>
    <property type="match status" value="1"/>
</dbReference>
<dbReference type="GO" id="GO:0009014">
    <property type="term" value="F:succinyl-diaminopimelate desuccinylase activity"/>
    <property type="evidence" value="ECO:0007669"/>
    <property type="project" value="UniProtKB-UniRule"/>
</dbReference>
<evidence type="ECO:0000256" key="2">
    <source>
        <dbReference type="ARBA" id="ARBA00022801"/>
    </source>
</evidence>
<accession>A0A1L7CX10</accession>
<dbReference type="InterPro" id="IPR002933">
    <property type="entry name" value="Peptidase_M20"/>
</dbReference>
<dbReference type="STRING" id="1437874.CSPHI_03940"/>
<dbReference type="AlphaFoldDB" id="A0A1L7CX10"/>
<dbReference type="RefSeq" id="WP_075691584.1">
    <property type="nucleotide sequence ID" value="NZ_CP009248.1"/>
</dbReference>
<dbReference type="Pfam" id="PF01546">
    <property type="entry name" value="Peptidase_M20"/>
    <property type="match status" value="1"/>
</dbReference>
<dbReference type="SUPFAM" id="SSF55031">
    <property type="entry name" value="Bacterial exopeptidase dimerisation domain"/>
    <property type="match status" value="1"/>
</dbReference>
<evidence type="ECO:0000313" key="6">
    <source>
        <dbReference type="Proteomes" id="UP000185469"/>
    </source>
</evidence>
<keyword evidence="2 5" id="KW-0378">Hydrolase</keyword>
<evidence type="ECO:0000313" key="5">
    <source>
        <dbReference type="EMBL" id="APT90351.1"/>
    </source>
</evidence>
<name>A0A1L7CX10_9CORY</name>
<dbReference type="GO" id="GO:0009089">
    <property type="term" value="P:lysine biosynthetic process via diaminopimelate"/>
    <property type="evidence" value="ECO:0007669"/>
    <property type="project" value="UniProtKB-UniRule"/>
</dbReference>
<dbReference type="Gene3D" id="3.30.70.360">
    <property type="match status" value="1"/>
</dbReference>
<dbReference type="InterPro" id="IPR050072">
    <property type="entry name" value="Peptidase_M20A"/>
</dbReference>
<dbReference type="Pfam" id="PF07687">
    <property type="entry name" value="M20_dimer"/>
    <property type="match status" value="1"/>
</dbReference>
<evidence type="ECO:0000259" key="4">
    <source>
        <dbReference type="Pfam" id="PF07687"/>
    </source>
</evidence>
<dbReference type="EC" id="3.5.1.18" evidence="3"/>
<keyword evidence="1" id="KW-0479">Metal-binding</keyword>
<dbReference type="GO" id="GO:0006526">
    <property type="term" value="P:L-arginine biosynthetic process"/>
    <property type="evidence" value="ECO:0007669"/>
    <property type="project" value="TreeGrafter"/>
</dbReference>
<gene>
    <name evidence="5" type="ORF">CSPHI_03940</name>
</gene>
<organism evidence="5 6">
    <name type="scientific">Corynebacterium sphenisci DSM 44792</name>
    <dbReference type="NCBI Taxonomy" id="1437874"/>
    <lineage>
        <taxon>Bacteria</taxon>
        <taxon>Bacillati</taxon>
        <taxon>Actinomycetota</taxon>
        <taxon>Actinomycetes</taxon>
        <taxon>Mycobacteriales</taxon>
        <taxon>Corynebacteriaceae</taxon>
        <taxon>Corynebacterium</taxon>
    </lineage>
</organism>
<dbReference type="KEGG" id="csph:CSPHI_03940"/>
<reference evidence="5 6" key="1">
    <citation type="submission" date="2014-08" db="EMBL/GenBank/DDBJ databases">
        <title>Complete genome sequence of Corynebacterium sphenisci CECT 5990(T) (=DSM 44792(T)), isolated from healthy wild penguins.</title>
        <authorList>
            <person name="Ruckert C."/>
            <person name="Albersmeier A."/>
            <person name="Winkler A."/>
            <person name="Kalinowski J."/>
        </authorList>
    </citation>
    <scope>NUCLEOTIDE SEQUENCE [LARGE SCALE GENOMIC DNA]</scope>
    <source>
        <strain evidence="5 6">DSM 44792</strain>
    </source>
</reference>
<dbReference type="OrthoDB" id="7055905at2"/>
<protein>
    <recommendedName>
        <fullName evidence="3">Succinyl-diaminopimelate desuccinylase</fullName>
        <ecNumber evidence="3">3.5.1.18</ecNumber>
    </recommendedName>
</protein>
<dbReference type="InterPro" id="IPR011650">
    <property type="entry name" value="Peptidase_M20_dimer"/>
</dbReference>
<proteinExistence type="predicted"/>
<evidence type="ECO:0000256" key="1">
    <source>
        <dbReference type="ARBA" id="ARBA00022723"/>
    </source>
</evidence>
<sequence>MTNEQTATPALDPTRDPVALTAALVDIPSESHHEGPIADAVEAALRHVAADAAAAGVTVRVRRIGHTLIARTERGLPMRVVLAGHLDTVPAAGNLPSRRAPGADGAPAVHGLGAVDMKAGDAVYLHAFATLAADPALTRDLTLVLYEAEEVAARYNGLAKVAAAEPGLLAGDVALLGEPSGAVIEAGCQGSLRVRVTAGGARAHSARSWLGDNAVHRLSPVIARVAAYAPRTAVVDGLEYREGLQVTRISAGVANNTVPDEAWMFVNFRFAPDRDVAGARAHLEEVLDLGADPLLGLEYDDISPPAAPGLAHPAAAELVAACGGVARPKFGWTDVARFAALGMPAVNLGPGDPALCHTPGEHCPEEMIREVSAVLRRYLTG</sequence>
<dbReference type="GO" id="GO:0008777">
    <property type="term" value="F:acetylornithine deacetylase activity"/>
    <property type="evidence" value="ECO:0007669"/>
    <property type="project" value="TreeGrafter"/>
</dbReference>